<evidence type="ECO:0000259" key="2">
    <source>
        <dbReference type="SMART" id="SM00226"/>
    </source>
</evidence>
<accession>A0ABU1JGN5</accession>
<gene>
    <name evidence="3" type="ORF">JOE69_003542</name>
</gene>
<dbReference type="Proteomes" id="UP001185069">
    <property type="component" value="Unassembled WGS sequence"/>
</dbReference>
<dbReference type="SMART" id="SM00226">
    <property type="entry name" value="LMWPc"/>
    <property type="match status" value="1"/>
</dbReference>
<dbReference type="RefSeq" id="WP_309801034.1">
    <property type="nucleotide sequence ID" value="NZ_BAAAHY010000006.1"/>
</dbReference>
<keyword evidence="1" id="KW-0059">Arsenical resistance</keyword>
<dbReference type="Gene3D" id="3.40.50.2300">
    <property type="match status" value="1"/>
</dbReference>
<dbReference type="InterPro" id="IPR036196">
    <property type="entry name" value="Ptyr_pPase_sf"/>
</dbReference>
<sequence length="139" mass="15072">MDRTEPGVLFVCVRNSGKSQLAAALMRHRAGTSVRVYSAGTEPGQELNPESVASLAEWGIPVPGEHPKPISPELLRTVDLIVVLGRAAVVEPKPGIPIRTWDTPEPSEHGIGGIARMRLIRDDIDARVRGLLDELRAQD</sequence>
<dbReference type="EMBL" id="JAVDQF010000001">
    <property type="protein sequence ID" value="MDR6271304.1"/>
    <property type="molecule type" value="Genomic_DNA"/>
</dbReference>
<evidence type="ECO:0000256" key="1">
    <source>
        <dbReference type="ARBA" id="ARBA00022849"/>
    </source>
</evidence>
<dbReference type="EC" id="2.8.4.2" evidence="3"/>
<dbReference type="GO" id="GO:0102100">
    <property type="term" value="F:mycothiol-arsenate ligase activity"/>
    <property type="evidence" value="ECO:0007669"/>
    <property type="project" value="UniProtKB-EC"/>
</dbReference>
<comment type="caution">
    <text evidence="3">The sequence shown here is derived from an EMBL/GenBank/DDBJ whole genome shotgun (WGS) entry which is preliminary data.</text>
</comment>
<evidence type="ECO:0000313" key="3">
    <source>
        <dbReference type="EMBL" id="MDR6271304.1"/>
    </source>
</evidence>
<dbReference type="Pfam" id="PF01451">
    <property type="entry name" value="LMWPc"/>
    <property type="match status" value="1"/>
</dbReference>
<evidence type="ECO:0000313" key="4">
    <source>
        <dbReference type="Proteomes" id="UP001185069"/>
    </source>
</evidence>
<feature type="domain" description="Phosphotyrosine protein phosphatase I" evidence="2">
    <location>
        <begin position="6"/>
        <end position="134"/>
    </location>
</feature>
<dbReference type="PANTHER" id="PTHR43428:SF1">
    <property type="entry name" value="ARSENATE REDUCTASE"/>
    <property type="match status" value="1"/>
</dbReference>
<keyword evidence="3" id="KW-0808">Transferase</keyword>
<reference evidence="3 4" key="1">
    <citation type="submission" date="2023-07" db="EMBL/GenBank/DDBJ databases">
        <title>Sequencing the genomes of 1000 actinobacteria strains.</title>
        <authorList>
            <person name="Klenk H.-P."/>
        </authorList>
    </citation>
    <scope>NUCLEOTIDE SEQUENCE [LARGE SCALE GENOMIC DNA]</scope>
    <source>
        <strain evidence="3 4">DSM 14555</strain>
    </source>
</reference>
<protein>
    <submittedName>
        <fullName evidence="3">Arsenate-mycothiol transferase</fullName>
        <ecNumber evidence="3">2.8.4.2</ecNumber>
    </submittedName>
</protein>
<dbReference type="InterPro" id="IPR023485">
    <property type="entry name" value="Ptyr_pPase"/>
</dbReference>
<dbReference type="PANTHER" id="PTHR43428">
    <property type="entry name" value="ARSENATE REDUCTASE"/>
    <property type="match status" value="1"/>
</dbReference>
<organism evidence="3 4">
    <name type="scientific">Arthrobacter russicus</name>
    <dbReference type="NCBI Taxonomy" id="172040"/>
    <lineage>
        <taxon>Bacteria</taxon>
        <taxon>Bacillati</taxon>
        <taxon>Actinomycetota</taxon>
        <taxon>Actinomycetes</taxon>
        <taxon>Micrococcales</taxon>
        <taxon>Micrococcaceae</taxon>
        <taxon>Arthrobacter</taxon>
    </lineage>
</organism>
<dbReference type="SUPFAM" id="SSF52788">
    <property type="entry name" value="Phosphotyrosine protein phosphatases I"/>
    <property type="match status" value="1"/>
</dbReference>
<proteinExistence type="predicted"/>
<keyword evidence="4" id="KW-1185">Reference proteome</keyword>
<name>A0ABU1JGN5_9MICC</name>